<feature type="domain" description="SAM-dependent MTase RsmB/NOP-type" evidence="14">
    <location>
        <begin position="180"/>
        <end position="454"/>
    </location>
</feature>
<keyword evidence="7 13" id="KW-0808">Transferase</keyword>
<dbReference type="GO" id="GO:0008649">
    <property type="term" value="F:rRNA methyltransferase activity"/>
    <property type="evidence" value="ECO:0007669"/>
    <property type="project" value="InterPro"/>
</dbReference>
<name>A0AA96WWA7_9CYAN</name>
<evidence type="ECO:0000259" key="14">
    <source>
        <dbReference type="PROSITE" id="PS51686"/>
    </source>
</evidence>
<dbReference type="InterPro" id="IPR023267">
    <property type="entry name" value="RCMT"/>
</dbReference>
<evidence type="ECO:0000256" key="10">
    <source>
        <dbReference type="ARBA" id="ARBA00030399"/>
    </source>
</evidence>
<reference evidence="15" key="1">
    <citation type="submission" date="2020-05" db="EMBL/GenBank/DDBJ databases">
        <authorList>
            <person name="Zhu T."/>
            <person name="Keshari N."/>
            <person name="Lu X."/>
        </authorList>
    </citation>
    <scope>NUCLEOTIDE SEQUENCE</scope>
    <source>
        <strain evidence="15">NK1-12</strain>
    </source>
</reference>
<dbReference type="InterPro" id="IPR049560">
    <property type="entry name" value="MeTrfase_RsmB-F_NOP2_cat"/>
</dbReference>
<comment type="catalytic activity">
    <reaction evidence="12">
        <text>cytidine(967) in 16S rRNA + S-adenosyl-L-methionine = 5-methylcytidine(967) in 16S rRNA + S-adenosyl-L-homocysteine + H(+)</text>
        <dbReference type="Rhea" id="RHEA:42748"/>
        <dbReference type="Rhea" id="RHEA-COMP:10219"/>
        <dbReference type="Rhea" id="RHEA-COMP:10220"/>
        <dbReference type="ChEBI" id="CHEBI:15378"/>
        <dbReference type="ChEBI" id="CHEBI:57856"/>
        <dbReference type="ChEBI" id="CHEBI:59789"/>
        <dbReference type="ChEBI" id="CHEBI:74483"/>
        <dbReference type="ChEBI" id="CHEBI:82748"/>
        <dbReference type="EC" id="2.1.1.176"/>
    </reaction>
</comment>
<keyword evidence="9 13" id="KW-0694">RNA-binding</keyword>
<dbReference type="EC" id="2.1.1.176" evidence="3"/>
<protein>
    <recommendedName>
        <fullName evidence="3">16S rRNA (cytosine(967)-C(5))-methyltransferase</fullName>
        <ecNumber evidence="3">2.1.1.176</ecNumber>
    </recommendedName>
    <alternativeName>
        <fullName evidence="10">16S rRNA m5C967 methyltransferase</fullName>
    </alternativeName>
    <alternativeName>
        <fullName evidence="11">rRNA (cytosine-C(5)-)-methyltransferase RsmB</fullName>
    </alternativeName>
</protein>
<evidence type="ECO:0000256" key="7">
    <source>
        <dbReference type="ARBA" id="ARBA00022679"/>
    </source>
</evidence>
<dbReference type="Gene3D" id="3.40.50.150">
    <property type="entry name" value="Vaccinia Virus protein VP39"/>
    <property type="match status" value="1"/>
</dbReference>
<evidence type="ECO:0000256" key="9">
    <source>
        <dbReference type="ARBA" id="ARBA00022884"/>
    </source>
</evidence>
<dbReference type="GO" id="GO:0005737">
    <property type="term" value="C:cytoplasm"/>
    <property type="evidence" value="ECO:0007669"/>
    <property type="project" value="UniProtKB-SubCell"/>
</dbReference>
<dbReference type="PANTHER" id="PTHR22807:SF53">
    <property type="entry name" value="RIBOSOMAL RNA SMALL SUBUNIT METHYLTRANSFERASE B-RELATED"/>
    <property type="match status" value="1"/>
</dbReference>
<dbReference type="SUPFAM" id="SSF48013">
    <property type="entry name" value="NusB-like"/>
    <property type="match status" value="1"/>
</dbReference>
<comment type="subcellular location">
    <subcellularLocation>
        <location evidence="2">Cytoplasm</location>
    </subcellularLocation>
</comment>
<dbReference type="CDD" id="cd02440">
    <property type="entry name" value="AdoMet_MTases"/>
    <property type="match status" value="1"/>
</dbReference>
<evidence type="ECO:0000256" key="5">
    <source>
        <dbReference type="ARBA" id="ARBA00022552"/>
    </source>
</evidence>
<sequence length="457" mass="50848">MPPTPRQLAFLALRSVHAGAFADIALDRVLQQATVSPTDRRLITELVYGSVRRQRTLDALIDQFAKKPVQQQPADLRLILHLGLYQLHYLDQIPATAAVDTTVELAKLNGFKGLAGFVNGLLRQYLRRCGDANALADCLTLPTEPIQRLAVQHSYPDWIVQVWFDLFGNSETGQAEVEQLCQWFNRAPFIDLRINPLQASLEQVKAAMQAAQIAVRRLPGLPQALRLPQGVGAIQNLPGFSEGWWTVQDSSAQLVSHLLDPQPGELIIDACAAPGGKTTHIAELMQDRGIVWACDRHASRLKKLKETIARLQLGSIHLCAEDSRQITQFAGQADRVLLDAPCSGLGTLHRHADARWRQTPDTVAELAQLQTELLNQAATWVKPEGILVYATCTLHPGENEAIVQQFLQQHPNWRIEPPAADNPAARFAQSQGWVKVLPHHYDMDGFFMARLRQVEPK</sequence>
<feature type="binding site" evidence="13">
    <location>
        <position position="295"/>
    </location>
    <ligand>
        <name>S-adenosyl-L-methionine</name>
        <dbReference type="ChEBI" id="CHEBI:59789"/>
    </ligand>
</feature>
<accession>A0AA96WWA7</accession>
<evidence type="ECO:0000256" key="3">
    <source>
        <dbReference type="ARBA" id="ARBA00012140"/>
    </source>
</evidence>
<dbReference type="GO" id="GO:0006355">
    <property type="term" value="P:regulation of DNA-templated transcription"/>
    <property type="evidence" value="ECO:0007669"/>
    <property type="project" value="InterPro"/>
</dbReference>
<evidence type="ECO:0000256" key="6">
    <source>
        <dbReference type="ARBA" id="ARBA00022603"/>
    </source>
</evidence>
<keyword evidence="4" id="KW-0963">Cytoplasm</keyword>
<evidence type="ECO:0000256" key="8">
    <source>
        <dbReference type="ARBA" id="ARBA00022691"/>
    </source>
</evidence>
<comment type="function">
    <text evidence="1">Specifically methylates the cytosine at position 967 (m5C967) of 16S rRNA.</text>
</comment>
<dbReference type="PANTHER" id="PTHR22807">
    <property type="entry name" value="NOP2 YEAST -RELATED NOL1/NOP2/FMU SUN DOMAIN-CONTAINING"/>
    <property type="match status" value="1"/>
</dbReference>
<feature type="binding site" evidence="13">
    <location>
        <position position="339"/>
    </location>
    <ligand>
        <name>S-adenosyl-L-methionine</name>
        <dbReference type="ChEBI" id="CHEBI:59789"/>
    </ligand>
</feature>
<dbReference type="FunFam" id="3.40.50.150:FF:000257">
    <property type="entry name" value="16S rRNA methyltransferase"/>
    <property type="match status" value="1"/>
</dbReference>
<proteinExistence type="inferred from homology"/>
<dbReference type="Gene3D" id="1.10.940.10">
    <property type="entry name" value="NusB-like"/>
    <property type="match status" value="1"/>
</dbReference>
<dbReference type="InterPro" id="IPR035926">
    <property type="entry name" value="NusB-like_sf"/>
</dbReference>
<dbReference type="NCBIfam" id="NF011494">
    <property type="entry name" value="PRK14902.1"/>
    <property type="match status" value="1"/>
</dbReference>
<dbReference type="InterPro" id="IPR029063">
    <property type="entry name" value="SAM-dependent_MTases_sf"/>
</dbReference>
<keyword evidence="5" id="KW-0698">rRNA processing</keyword>
<dbReference type="InterPro" id="IPR004573">
    <property type="entry name" value="rRNA_ssu_MeTfrase_B"/>
</dbReference>
<evidence type="ECO:0000256" key="1">
    <source>
        <dbReference type="ARBA" id="ARBA00002724"/>
    </source>
</evidence>
<dbReference type="Pfam" id="PF22458">
    <property type="entry name" value="RsmF-B_ferredox"/>
    <property type="match status" value="1"/>
</dbReference>
<gene>
    <name evidence="15" type="ORF">HJG54_20785</name>
</gene>
<dbReference type="PROSITE" id="PS51686">
    <property type="entry name" value="SAM_MT_RSMB_NOP"/>
    <property type="match status" value="1"/>
</dbReference>
<dbReference type="PRINTS" id="PR02008">
    <property type="entry name" value="RCMTFAMILY"/>
</dbReference>
<dbReference type="Pfam" id="PF01189">
    <property type="entry name" value="Methyltr_RsmB-F"/>
    <property type="match status" value="1"/>
</dbReference>
<dbReference type="Pfam" id="PF01029">
    <property type="entry name" value="NusB"/>
    <property type="match status" value="1"/>
</dbReference>
<dbReference type="InterPro" id="IPR006027">
    <property type="entry name" value="NusB_RsmB_TIM44"/>
</dbReference>
<dbReference type="SUPFAM" id="SSF53335">
    <property type="entry name" value="S-adenosyl-L-methionine-dependent methyltransferases"/>
    <property type="match status" value="1"/>
</dbReference>
<dbReference type="EMBL" id="CP053586">
    <property type="protein sequence ID" value="WNZ25047.1"/>
    <property type="molecule type" value="Genomic_DNA"/>
</dbReference>
<feature type="binding site" evidence="13">
    <location>
        <position position="322"/>
    </location>
    <ligand>
        <name>S-adenosyl-L-methionine</name>
        <dbReference type="ChEBI" id="CHEBI:59789"/>
    </ligand>
</feature>
<organism evidence="15">
    <name type="scientific">Leptolyngbya sp. NK1-12</name>
    <dbReference type="NCBI Taxonomy" id="2547451"/>
    <lineage>
        <taxon>Bacteria</taxon>
        <taxon>Bacillati</taxon>
        <taxon>Cyanobacteriota</taxon>
        <taxon>Cyanophyceae</taxon>
        <taxon>Leptolyngbyales</taxon>
        <taxon>Leptolyngbyaceae</taxon>
        <taxon>Leptolyngbya group</taxon>
        <taxon>Leptolyngbya</taxon>
    </lineage>
</organism>
<keyword evidence="6 13" id="KW-0489">Methyltransferase</keyword>
<dbReference type="InterPro" id="IPR054728">
    <property type="entry name" value="RsmB-like_ferredoxin"/>
</dbReference>
<feature type="binding site" evidence="13">
    <location>
        <begin position="271"/>
        <end position="277"/>
    </location>
    <ligand>
        <name>S-adenosyl-L-methionine</name>
        <dbReference type="ChEBI" id="CHEBI:59789"/>
    </ligand>
</feature>
<evidence type="ECO:0000256" key="12">
    <source>
        <dbReference type="ARBA" id="ARBA00047283"/>
    </source>
</evidence>
<evidence type="ECO:0000313" key="15">
    <source>
        <dbReference type="EMBL" id="WNZ25047.1"/>
    </source>
</evidence>
<evidence type="ECO:0000256" key="13">
    <source>
        <dbReference type="PROSITE-ProRule" id="PRU01023"/>
    </source>
</evidence>
<feature type="active site" description="Nucleophile" evidence="13">
    <location>
        <position position="392"/>
    </location>
</feature>
<dbReference type="NCBIfam" id="TIGR00563">
    <property type="entry name" value="rsmB"/>
    <property type="match status" value="1"/>
</dbReference>
<dbReference type="RefSeq" id="WP_316431129.1">
    <property type="nucleotide sequence ID" value="NZ_CP053586.1"/>
</dbReference>
<comment type="similarity">
    <text evidence="13">Belongs to the class I-like SAM-binding methyltransferase superfamily. RsmB/NOP family.</text>
</comment>
<dbReference type="InterPro" id="IPR001678">
    <property type="entry name" value="MeTrfase_RsmB-F_NOP2_dom"/>
</dbReference>
<dbReference type="AlphaFoldDB" id="A0AA96WWA7"/>
<evidence type="ECO:0000256" key="11">
    <source>
        <dbReference type="ARBA" id="ARBA00031088"/>
    </source>
</evidence>
<dbReference type="GO" id="GO:0003723">
    <property type="term" value="F:RNA binding"/>
    <property type="evidence" value="ECO:0007669"/>
    <property type="project" value="UniProtKB-UniRule"/>
</dbReference>
<keyword evidence="8 13" id="KW-0949">S-adenosyl-L-methionine</keyword>
<evidence type="ECO:0000256" key="2">
    <source>
        <dbReference type="ARBA" id="ARBA00004496"/>
    </source>
</evidence>
<dbReference type="NCBIfam" id="NF011493">
    <property type="entry name" value="PRK14901.1"/>
    <property type="match status" value="1"/>
</dbReference>
<evidence type="ECO:0000256" key="4">
    <source>
        <dbReference type="ARBA" id="ARBA00022490"/>
    </source>
</evidence>